<evidence type="ECO:0000259" key="4">
    <source>
        <dbReference type="PROSITE" id="PS50995"/>
    </source>
</evidence>
<name>A0A4R6SIB0_LABRH</name>
<dbReference type="PANTHER" id="PTHR33164">
    <property type="entry name" value="TRANSCRIPTIONAL REGULATOR, MARR FAMILY"/>
    <property type="match status" value="1"/>
</dbReference>
<dbReference type="InterPro" id="IPR039422">
    <property type="entry name" value="MarR/SlyA-like"/>
</dbReference>
<dbReference type="PROSITE" id="PS01117">
    <property type="entry name" value="HTH_MARR_1"/>
    <property type="match status" value="1"/>
</dbReference>
<evidence type="ECO:0000256" key="1">
    <source>
        <dbReference type="ARBA" id="ARBA00023015"/>
    </source>
</evidence>
<dbReference type="InterPro" id="IPR023187">
    <property type="entry name" value="Tscrpt_reg_MarR-type_CS"/>
</dbReference>
<accession>A0A4R6SIB0</accession>
<dbReference type="InterPro" id="IPR036388">
    <property type="entry name" value="WH-like_DNA-bd_sf"/>
</dbReference>
<gene>
    <name evidence="5" type="ORF">EV186_1021245</name>
</gene>
<evidence type="ECO:0000256" key="2">
    <source>
        <dbReference type="ARBA" id="ARBA00023125"/>
    </source>
</evidence>
<evidence type="ECO:0000313" key="6">
    <source>
        <dbReference type="Proteomes" id="UP000295444"/>
    </source>
</evidence>
<dbReference type="Pfam" id="PF12802">
    <property type="entry name" value="MarR_2"/>
    <property type="match status" value="1"/>
</dbReference>
<evidence type="ECO:0000313" key="5">
    <source>
        <dbReference type="EMBL" id="TDQ01377.1"/>
    </source>
</evidence>
<dbReference type="Gene3D" id="1.10.10.10">
    <property type="entry name" value="Winged helix-like DNA-binding domain superfamily/Winged helix DNA-binding domain"/>
    <property type="match status" value="1"/>
</dbReference>
<comment type="caution">
    <text evidence="5">The sequence shown here is derived from an EMBL/GenBank/DDBJ whole genome shotgun (WGS) entry which is preliminary data.</text>
</comment>
<dbReference type="SUPFAM" id="SSF46785">
    <property type="entry name" value="Winged helix' DNA-binding domain"/>
    <property type="match status" value="1"/>
</dbReference>
<evidence type="ECO:0000256" key="3">
    <source>
        <dbReference type="ARBA" id="ARBA00023163"/>
    </source>
</evidence>
<dbReference type="RefSeq" id="WP_133849968.1">
    <property type="nucleotide sequence ID" value="NZ_SNXZ01000002.1"/>
</dbReference>
<dbReference type="InterPro" id="IPR000835">
    <property type="entry name" value="HTH_MarR-typ"/>
</dbReference>
<keyword evidence="1" id="KW-0805">Transcription regulation</keyword>
<reference evidence="5 6" key="1">
    <citation type="submission" date="2019-03" db="EMBL/GenBank/DDBJ databases">
        <title>Genomic Encyclopedia of Type Strains, Phase IV (KMG-IV): sequencing the most valuable type-strain genomes for metagenomic binning, comparative biology and taxonomic classification.</title>
        <authorList>
            <person name="Goeker M."/>
        </authorList>
    </citation>
    <scope>NUCLEOTIDE SEQUENCE [LARGE SCALE GENOMIC DNA]</scope>
    <source>
        <strain evidence="5 6">DSM 45361</strain>
    </source>
</reference>
<keyword evidence="3" id="KW-0804">Transcription</keyword>
<protein>
    <submittedName>
        <fullName evidence="5">DNA-binding MarR family transcriptional regulator</fullName>
    </submittedName>
</protein>
<dbReference type="Proteomes" id="UP000295444">
    <property type="component" value="Unassembled WGS sequence"/>
</dbReference>
<dbReference type="AlphaFoldDB" id="A0A4R6SIB0"/>
<dbReference type="PANTHER" id="PTHR33164:SF103">
    <property type="entry name" value="REGULATORY PROTEIN MARR"/>
    <property type="match status" value="1"/>
</dbReference>
<dbReference type="PRINTS" id="PR00598">
    <property type="entry name" value="HTHMARR"/>
</dbReference>
<keyword evidence="2 5" id="KW-0238">DNA-binding</keyword>
<dbReference type="PROSITE" id="PS50995">
    <property type="entry name" value="HTH_MARR_2"/>
    <property type="match status" value="1"/>
</dbReference>
<keyword evidence="6" id="KW-1185">Reference proteome</keyword>
<dbReference type="GO" id="GO:0003700">
    <property type="term" value="F:DNA-binding transcription factor activity"/>
    <property type="evidence" value="ECO:0007669"/>
    <property type="project" value="InterPro"/>
</dbReference>
<dbReference type="GO" id="GO:0003677">
    <property type="term" value="F:DNA binding"/>
    <property type="evidence" value="ECO:0007669"/>
    <property type="project" value="UniProtKB-KW"/>
</dbReference>
<dbReference type="GO" id="GO:0006950">
    <property type="term" value="P:response to stress"/>
    <property type="evidence" value="ECO:0007669"/>
    <property type="project" value="TreeGrafter"/>
</dbReference>
<dbReference type="SMART" id="SM00347">
    <property type="entry name" value="HTH_MARR"/>
    <property type="match status" value="1"/>
</dbReference>
<organism evidence="5 6">
    <name type="scientific">Labedaea rhizosphaerae</name>
    <dbReference type="NCBI Taxonomy" id="598644"/>
    <lineage>
        <taxon>Bacteria</taxon>
        <taxon>Bacillati</taxon>
        <taxon>Actinomycetota</taxon>
        <taxon>Actinomycetes</taxon>
        <taxon>Pseudonocardiales</taxon>
        <taxon>Pseudonocardiaceae</taxon>
        <taxon>Labedaea</taxon>
    </lineage>
</organism>
<dbReference type="EMBL" id="SNXZ01000002">
    <property type="protein sequence ID" value="TDQ01377.1"/>
    <property type="molecule type" value="Genomic_DNA"/>
</dbReference>
<proteinExistence type="predicted"/>
<dbReference type="InterPro" id="IPR036390">
    <property type="entry name" value="WH_DNA-bd_sf"/>
</dbReference>
<dbReference type="OrthoDB" id="3216907at2"/>
<sequence length="136" mass="14667">MDSELADLVHRVGRRLKHGYAAGFAPLGLSPGQARALGAIARAGEPLRMVQLADALRIAPRSVTSVIDSLEEAGFVRRDVDPANRRSTLVSLTREGQDAVTEVAEIRRDVATHTFGVLTEEQQGRLADLLRAVDAD</sequence>
<feature type="domain" description="HTH marR-type" evidence="4">
    <location>
        <begin position="2"/>
        <end position="135"/>
    </location>
</feature>